<protein>
    <recommendedName>
        <fullName evidence="5">Ig-like domain-containing protein</fullName>
    </recommendedName>
</protein>
<name>A0ABR9LUE7_9ACTN</name>
<accession>A0ABR9LUE7</accession>
<sequence length="641" mass="67434">MRRTALLLGAALLSSLLAAPPALAAPAVKTTAPAVRTAAPAVRTAAPGAKTVRPAVKTAVAKVKASPAKQSGACPTTVGFSAVVAAKGRGTVRYRWVRGDGSKGAIKSFRVNGTRKVVVTDRQTFERTTAGWQAVEILGRKGLSAKGRFSVACAGPVVVWDGAHPLPADPGRPLAAAAGVAASPATYRGACPATVLFTGTVQVSRTPAKVDYQWIDGSAGEGRPESLYFAAGGPRTRQVTLPLSVGSSTGGWKAIRILNAGGRDSGRATYQVTCSSTPTTPPPTSPPPTTPPPTTPPPTSPPPTTPPPTTPPPTSPPPSEPPAQKPVPRIADVTPGDYEGSCLEPVSYQATGRISLPAGPARKVTYWWILDGVKWTPQSVDFPAGDQPRTRDVSATWSLDSGRNGTHTLGLAVEGGPAEPVERVFSFTCVEEGGDAKLTVEYMLTSHFTGQCDGSFSLRADAMVVTDREADVKYRLVVDGKPGTLRTATLKPGVRSRIGDFWYSNTRSSGSGVVRLEILNHNKPAKQEPYTWTCTQPDPSPGTVQITEIESVGYYGDCVADPYLTAFGEFKAPPGTEVSYHWVIDGQAGQTFTHTIPEGGVLGIQAFSWSRPTRTDGTVKIEVLNHNKPTAQTTYPVRCEK</sequence>
<keyword evidence="4" id="KW-1185">Reference proteome</keyword>
<organism evidence="3 4">
    <name type="scientific">Nonomuraea angiospora</name>
    <dbReference type="NCBI Taxonomy" id="46172"/>
    <lineage>
        <taxon>Bacteria</taxon>
        <taxon>Bacillati</taxon>
        <taxon>Actinomycetota</taxon>
        <taxon>Actinomycetes</taxon>
        <taxon>Streptosporangiales</taxon>
        <taxon>Streptosporangiaceae</taxon>
        <taxon>Nonomuraea</taxon>
    </lineage>
</organism>
<feature type="region of interest" description="Disordered" evidence="1">
    <location>
        <begin position="264"/>
        <end position="338"/>
    </location>
</feature>
<dbReference type="EMBL" id="JADBEK010000001">
    <property type="protein sequence ID" value="MBE1584279.1"/>
    <property type="molecule type" value="Genomic_DNA"/>
</dbReference>
<feature type="chain" id="PRO_5045479709" description="Ig-like domain-containing protein" evidence="2">
    <location>
        <begin position="25"/>
        <end position="641"/>
    </location>
</feature>
<feature type="signal peptide" evidence="2">
    <location>
        <begin position="1"/>
        <end position="24"/>
    </location>
</feature>
<proteinExistence type="predicted"/>
<evidence type="ECO:0000313" key="4">
    <source>
        <dbReference type="Proteomes" id="UP000633509"/>
    </source>
</evidence>
<gene>
    <name evidence="3" type="ORF">H4W80_002537</name>
</gene>
<dbReference type="Proteomes" id="UP000633509">
    <property type="component" value="Unassembled WGS sequence"/>
</dbReference>
<evidence type="ECO:0000256" key="2">
    <source>
        <dbReference type="SAM" id="SignalP"/>
    </source>
</evidence>
<comment type="caution">
    <text evidence="3">The sequence shown here is derived from an EMBL/GenBank/DDBJ whole genome shotgun (WGS) entry which is preliminary data.</text>
</comment>
<feature type="compositionally biased region" description="Pro residues" evidence="1">
    <location>
        <begin position="279"/>
        <end position="325"/>
    </location>
</feature>
<keyword evidence="2" id="KW-0732">Signal</keyword>
<reference evidence="3 4" key="1">
    <citation type="submission" date="2020-10" db="EMBL/GenBank/DDBJ databases">
        <title>Sequencing the genomes of 1000 actinobacteria strains.</title>
        <authorList>
            <person name="Klenk H.-P."/>
        </authorList>
    </citation>
    <scope>NUCLEOTIDE SEQUENCE [LARGE SCALE GENOMIC DNA]</scope>
    <source>
        <strain evidence="3 4">DSM 43173</strain>
    </source>
</reference>
<dbReference type="RefSeq" id="WP_192794441.1">
    <property type="nucleotide sequence ID" value="NZ_JADBEK010000001.1"/>
</dbReference>
<evidence type="ECO:0008006" key="5">
    <source>
        <dbReference type="Google" id="ProtNLM"/>
    </source>
</evidence>
<evidence type="ECO:0000256" key="1">
    <source>
        <dbReference type="SAM" id="MobiDB-lite"/>
    </source>
</evidence>
<evidence type="ECO:0000313" key="3">
    <source>
        <dbReference type="EMBL" id="MBE1584279.1"/>
    </source>
</evidence>